<dbReference type="InterPro" id="IPR001173">
    <property type="entry name" value="Glyco_trans_2-like"/>
</dbReference>
<accession>A0A840CGE9</accession>
<keyword evidence="3" id="KW-1185">Reference proteome</keyword>
<keyword evidence="2" id="KW-0808">Transferase</keyword>
<dbReference type="EMBL" id="JACIEP010000003">
    <property type="protein sequence ID" value="MBB4035067.1"/>
    <property type="molecule type" value="Genomic_DNA"/>
</dbReference>
<dbReference type="PANTHER" id="PTHR22916:SF3">
    <property type="entry name" value="UDP-GLCNAC:BETAGAL BETA-1,3-N-ACETYLGLUCOSAMINYLTRANSFERASE-LIKE PROTEIN 1"/>
    <property type="match status" value="1"/>
</dbReference>
<evidence type="ECO:0000313" key="3">
    <source>
        <dbReference type="Proteomes" id="UP000555103"/>
    </source>
</evidence>
<reference evidence="2 3" key="1">
    <citation type="submission" date="2020-08" db="EMBL/GenBank/DDBJ databases">
        <title>Genomic Encyclopedia of Type Strains, Phase IV (KMG-IV): sequencing the most valuable type-strain genomes for metagenomic binning, comparative biology and taxonomic classification.</title>
        <authorList>
            <person name="Goeker M."/>
        </authorList>
    </citation>
    <scope>NUCLEOTIDE SEQUENCE [LARGE SCALE GENOMIC DNA]</scope>
    <source>
        <strain evidence="2 3">DSM 104969</strain>
    </source>
</reference>
<dbReference type="InterPro" id="IPR029044">
    <property type="entry name" value="Nucleotide-diphossugar_trans"/>
</dbReference>
<feature type="domain" description="Glycosyltransferase 2-like" evidence="1">
    <location>
        <begin position="3"/>
        <end position="135"/>
    </location>
</feature>
<name>A0A840CGE9_9BACT</name>
<organism evidence="2 3">
    <name type="scientific">Dysgonomonas hofstadii</name>
    <dbReference type="NCBI Taxonomy" id="637886"/>
    <lineage>
        <taxon>Bacteria</taxon>
        <taxon>Pseudomonadati</taxon>
        <taxon>Bacteroidota</taxon>
        <taxon>Bacteroidia</taxon>
        <taxon>Bacteroidales</taxon>
        <taxon>Dysgonomonadaceae</taxon>
        <taxon>Dysgonomonas</taxon>
    </lineage>
</organism>
<dbReference type="PANTHER" id="PTHR22916">
    <property type="entry name" value="GLYCOSYLTRANSFERASE"/>
    <property type="match status" value="1"/>
</dbReference>
<dbReference type="Pfam" id="PF00535">
    <property type="entry name" value="Glycos_transf_2"/>
    <property type="match status" value="1"/>
</dbReference>
<comment type="caution">
    <text evidence="2">The sequence shown here is derived from an EMBL/GenBank/DDBJ whole genome shotgun (WGS) entry which is preliminary data.</text>
</comment>
<dbReference type="GO" id="GO:0016758">
    <property type="term" value="F:hexosyltransferase activity"/>
    <property type="evidence" value="ECO:0007669"/>
    <property type="project" value="UniProtKB-ARBA"/>
</dbReference>
<evidence type="ECO:0000313" key="2">
    <source>
        <dbReference type="EMBL" id="MBB4035067.1"/>
    </source>
</evidence>
<dbReference type="Proteomes" id="UP000555103">
    <property type="component" value="Unassembled WGS sequence"/>
</dbReference>
<dbReference type="AlphaFoldDB" id="A0A840CGE9"/>
<gene>
    <name evidence="2" type="ORF">GGR21_000956</name>
</gene>
<dbReference type="Gene3D" id="3.90.550.10">
    <property type="entry name" value="Spore Coat Polysaccharide Biosynthesis Protein SpsA, Chain A"/>
    <property type="match status" value="1"/>
</dbReference>
<evidence type="ECO:0000259" key="1">
    <source>
        <dbReference type="Pfam" id="PF00535"/>
    </source>
</evidence>
<sequence length="320" mass="37324">MISVIIPNYNHAFYLEQRIESILSQNFKDFEVIILDDKSTDNSKEIIEKYRNHPHISTIIYNEANSGSTFIQWNKGVSLSKGEFVLIAESDDFASPDLLTTLYENIISDDHIVLSFCQSYRVNNKGDVTGDWLSHTQEYDLDNIFTEDFTMEGKEFIRKFLIHKNTIPNASGVLFRKSTFETIGGADTNIGYIGDWMTWLKISSMGKISFSAKKLNYFRYHDQSVVSKVWTKDVPTYKQPHIDVRLRYNEFLKKINIDHEINIINKQKLANDYADEAYFFTLKKEYSKVIKNYFLFLKYSTSKGKAIIQILTNIKHIVFK</sequence>
<proteinExistence type="predicted"/>
<dbReference type="RefSeq" id="WP_183306017.1">
    <property type="nucleotide sequence ID" value="NZ_JACIEP010000003.1"/>
</dbReference>
<dbReference type="SUPFAM" id="SSF53448">
    <property type="entry name" value="Nucleotide-diphospho-sugar transferases"/>
    <property type="match status" value="1"/>
</dbReference>
<protein>
    <submittedName>
        <fullName evidence="2">Glycosyltransferase involved in cell wall biosynthesis</fullName>
    </submittedName>
</protein>